<sequence>MGAFKRRALAGEGLYVAIRDGEVYVHMQKPGDQTRLYAALMLLHRAVTRFPADDHHHFPPHLEFVLGHTDLPLGGPAMAWCRPAGDTLTWMYPDFSYYDWPEIGMPPYSAIRRRTGAVTSGLPFAARSNKLFWRGGSHRHVPSVVRKALLGKLERRADIADVKRIPPFEEIYANASAAAATFTALWDFCRHKYIIYTEGNSWSARLKFHLLCGSVLVSHPRSWDTPETLLMQEGRNVVSVRDNQWSDVEEVYWMLELNPPLAQHIADENRKFFHLLTPDGISCYILELLKCYAEAMTTDAPPAGGGASGTAGGGTSSKRPPPPPPLPDTSTLMHLEAFVLSKMVNVPRFGTGGV</sequence>
<evidence type="ECO:0000259" key="2">
    <source>
        <dbReference type="SMART" id="SM00672"/>
    </source>
</evidence>
<protein>
    <recommendedName>
        <fullName evidence="2">Glycosyl transferase CAP10 domain-containing protein</fullName>
    </recommendedName>
</protein>
<dbReference type="EMBL" id="JAEHOD010000031">
    <property type="protein sequence ID" value="KAG2443181.1"/>
    <property type="molecule type" value="Genomic_DNA"/>
</dbReference>
<evidence type="ECO:0000313" key="4">
    <source>
        <dbReference type="Proteomes" id="UP000613740"/>
    </source>
</evidence>
<dbReference type="PANTHER" id="PTHR12203:SF107">
    <property type="entry name" value="GLYCOSYL TRANSFERASE CAP10 DOMAIN-CONTAINING PROTEIN"/>
    <property type="match status" value="1"/>
</dbReference>
<dbReference type="AlphaFoldDB" id="A0A835TPX7"/>
<dbReference type="SMART" id="SM00672">
    <property type="entry name" value="CAP10"/>
    <property type="match status" value="1"/>
</dbReference>
<evidence type="ECO:0000256" key="1">
    <source>
        <dbReference type="SAM" id="MobiDB-lite"/>
    </source>
</evidence>
<evidence type="ECO:0000313" key="3">
    <source>
        <dbReference type="EMBL" id="KAG2443181.1"/>
    </source>
</evidence>
<reference evidence="3" key="1">
    <citation type="journal article" date="2020" name="bioRxiv">
        <title>Comparative genomics of Chlamydomonas.</title>
        <authorList>
            <person name="Craig R.J."/>
            <person name="Hasan A.R."/>
            <person name="Ness R.W."/>
            <person name="Keightley P.D."/>
        </authorList>
    </citation>
    <scope>NUCLEOTIDE SEQUENCE</scope>
    <source>
        <strain evidence="3">CCAP 11/173</strain>
    </source>
</reference>
<gene>
    <name evidence="3" type="ORF">HYH02_009258</name>
</gene>
<accession>A0A835TPX7</accession>
<feature type="region of interest" description="Disordered" evidence="1">
    <location>
        <begin position="303"/>
        <end position="330"/>
    </location>
</feature>
<name>A0A835TPX7_9CHLO</name>
<feature type="compositionally biased region" description="Gly residues" evidence="1">
    <location>
        <begin position="303"/>
        <end position="315"/>
    </location>
</feature>
<dbReference type="InterPro" id="IPR006598">
    <property type="entry name" value="CAP10"/>
</dbReference>
<feature type="domain" description="Glycosyl transferase CAP10" evidence="2">
    <location>
        <begin position="60"/>
        <end position="299"/>
    </location>
</feature>
<dbReference type="OrthoDB" id="512899at2759"/>
<organism evidence="3 4">
    <name type="scientific">Chlamydomonas schloesseri</name>
    <dbReference type="NCBI Taxonomy" id="2026947"/>
    <lineage>
        <taxon>Eukaryota</taxon>
        <taxon>Viridiplantae</taxon>
        <taxon>Chlorophyta</taxon>
        <taxon>core chlorophytes</taxon>
        <taxon>Chlorophyceae</taxon>
        <taxon>CS clade</taxon>
        <taxon>Chlamydomonadales</taxon>
        <taxon>Chlamydomonadaceae</taxon>
        <taxon>Chlamydomonas</taxon>
    </lineage>
</organism>
<dbReference type="InterPro" id="IPR051091">
    <property type="entry name" value="O-Glucosyltr/Glycosyltrsf_90"/>
</dbReference>
<comment type="caution">
    <text evidence="3">The sequence shown here is derived from an EMBL/GenBank/DDBJ whole genome shotgun (WGS) entry which is preliminary data.</text>
</comment>
<dbReference type="Proteomes" id="UP000613740">
    <property type="component" value="Unassembled WGS sequence"/>
</dbReference>
<dbReference type="PANTHER" id="PTHR12203">
    <property type="entry name" value="KDEL LYS-ASP-GLU-LEU CONTAINING - RELATED"/>
    <property type="match status" value="1"/>
</dbReference>
<proteinExistence type="predicted"/>
<keyword evidence="4" id="KW-1185">Reference proteome</keyword>
<dbReference type="Pfam" id="PF05686">
    <property type="entry name" value="Glyco_transf_90"/>
    <property type="match status" value="1"/>
</dbReference>